<evidence type="ECO:0000259" key="3">
    <source>
        <dbReference type="SMART" id="SM00856"/>
    </source>
</evidence>
<comment type="caution">
    <text evidence="4">The sequence shown here is derived from an EMBL/GenBank/DDBJ whole genome shotgun (WGS) entry which is preliminary data.</text>
</comment>
<dbReference type="PANTHER" id="PTHR31890:SF9">
    <property type="entry name" value="PLANT INVERTASE_PECTIN METHYLESTERASE INHIBITOR SUPERFAMILY PROTEIN"/>
    <property type="match status" value="1"/>
</dbReference>
<evidence type="ECO:0000256" key="1">
    <source>
        <dbReference type="SAM" id="Phobius"/>
    </source>
</evidence>
<sequence length="349" mass="38567">MASQAHFISVFTVLFLSLDIFSPCGVFANQQLVDQVCYGVAIEDREACLKTFSTPQGLAANNANQLVRIAMNEGATISQNTFNLVEEMIKKSNTPMISKALKTCEKTYSYVTDEFKLITPELAEDAMSANYDVALINPEIENCANALEAAKFTVPQLVEGNRAADYYANLGYELTAHFISVFTILFLSLNIFFPRVVFANQQLVDQVCNGVAIEDRETCLKTFSTPQGLAANNVNQLVEVAMNEGVTISQNTFNLVEEMIKKPNTPMISKALKTCEKTYSYVTDEFKLITPELAEDAMSANYDVALINPEIENCANALEAVKFTVPQLVEGNRVADYYANLGYELTANM</sequence>
<keyword evidence="2" id="KW-0732">Signal</keyword>
<dbReference type="Pfam" id="PF04043">
    <property type="entry name" value="PMEI"/>
    <property type="match status" value="2"/>
</dbReference>
<accession>A0ABR2SF80</accession>
<dbReference type="Proteomes" id="UP001396334">
    <property type="component" value="Unassembled WGS sequence"/>
</dbReference>
<feature type="transmembrane region" description="Helical" evidence="1">
    <location>
        <begin position="174"/>
        <end position="193"/>
    </location>
</feature>
<gene>
    <name evidence="4" type="ORF">V6N11_003884</name>
</gene>
<evidence type="ECO:0000313" key="5">
    <source>
        <dbReference type="Proteomes" id="UP001396334"/>
    </source>
</evidence>
<evidence type="ECO:0000256" key="2">
    <source>
        <dbReference type="SAM" id="SignalP"/>
    </source>
</evidence>
<dbReference type="NCBIfam" id="TIGR01614">
    <property type="entry name" value="PME_inhib"/>
    <property type="match status" value="2"/>
</dbReference>
<feature type="chain" id="PRO_5045162598" description="Pectinesterase inhibitor domain-containing protein" evidence="2">
    <location>
        <begin position="29"/>
        <end position="349"/>
    </location>
</feature>
<name>A0ABR2SF80_9ROSI</name>
<feature type="domain" description="Pectinesterase inhibitor" evidence="3">
    <location>
        <begin position="199"/>
        <end position="335"/>
    </location>
</feature>
<dbReference type="InterPro" id="IPR006501">
    <property type="entry name" value="Pectinesterase_inhib_dom"/>
</dbReference>
<keyword evidence="1" id="KW-0472">Membrane</keyword>
<reference evidence="4 5" key="1">
    <citation type="journal article" date="2024" name="G3 (Bethesda)">
        <title>Genome assembly of Hibiscus sabdariffa L. provides insights into metabolisms of medicinal natural products.</title>
        <authorList>
            <person name="Kim T."/>
        </authorList>
    </citation>
    <scope>NUCLEOTIDE SEQUENCE [LARGE SCALE GENOMIC DNA]</scope>
    <source>
        <strain evidence="4">TK-2024</strain>
        <tissue evidence="4">Old leaves</tissue>
    </source>
</reference>
<organism evidence="4 5">
    <name type="scientific">Hibiscus sabdariffa</name>
    <name type="common">roselle</name>
    <dbReference type="NCBI Taxonomy" id="183260"/>
    <lineage>
        <taxon>Eukaryota</taxon>
        <taxon>Viridiplantae</taxon>
        <taxon>Streptophyta</taxon>
        <taxon>Embryophyta</taxon>
        <taxon>Tracheophyta</taxon>
        <taxon>Spermatophyta</taxon>
        <taxon>Magnoliopsida</taxon>
        <taxon>eudicotyledons</taxon>
        <taxon>Gunneridae</taxon>
        <taxon>Pentapetalae</taxon>
        <taxon>rosids</taxon>
        <taxon>malvids</taxon>
        <taxon>Malvales</taxon>
        <taxon>Malvaceae</taxon>
        <taxon>Malvoideae</taxon>
        <taxon>Hibiscus</taxon>
    </lineage>
</organism>
<dbReference type="SMART" id="SM00856">
    <property type="entry name" value="PMEI"/>
    <property type="match status" value="2"/>
</dbReference>
<dbReference type="InterPro" id="IPR035513">
    <property type="entry name" value="Invertase/methylesterase_inhib"/>
</dbReference>
<proteinExistence type="predicted"/>
<feature type="signal peptide" evidence="2">
    <location>
        <begin position="1"/>
        <end position="28"/>
    </location>
</feature>
<feature type="domain" description="Pectinesterase inhibitor" evidence="3">
    <location>
        <begin position="28"/>
        <end position="164"/>
    </location>
</feature>
<keyword evidence="5" id="KW-1185">Reference proteome</keyword>
<dbReference type="EMBL" id="JBBPBN010000015">
    <property type="protein sequence ID" value="KAK9023676.1"/>
    <property type="molecule type" value="Genomic_DNA"/>
</dbReference>
<protein>
    <recommendedName>
        <fullName evidence="3">Pectinesterase inhibitor domain-containing protein</fullName>
    </recommendedName>
</protein>
<keyword evidence="1" id="KW-1133">Transmembrane helix</keyword>
<keyword evidence="1" id="KW-0812">Transmembrane</keyword>
<dbReference type="SUPFAM" id="SSF101148">
    <property type="entry name" value="Plant invertase/pectin methylesterase inhibitor"/>
    <property type="match status" value="2"/>
</dbReference>
<dbReference type="PANTHER" id="PTHR31890">
    <property type="entry name" value="PLANT INVERTASE/PECTIN METHYLESTERASE INHIBITOR SUPERFAMILY PROTEIN"/>
    <property type="match status" value="1"/>
</dbReference>
<evidence type="ECO:0000313" key="4">
    <source>
        <dbReference type="EMBL" id="KAK9023676.1"/>
    </source>
</evidence>
<dbReference type="Gene3D" id="1.20.140.40">
    <property type="entry name" value="Invertase/pectin methylesterase inhibitor family protein"/>
    <property type="match status" value="2"/>
</dbReference>